<reference evidence="3 4" key="1">
    <citation type="submission" date="2018-10" db="EMBL/GenBank/DDBJ databases">
        <title>A high-quality apple genome assembly.</title>
        <authorList>
            <person name="Hu J."/>
        </authorList>
    </citation>
    <scope>NUCLEOTIDE SEQUENCE [LARGE SCALE GENOMIC DNA]</scope>
    <source>
        <strain evidence="4">cv. HFTH1</strain>
        <tissue evidence="3">Young leaf</tissue>
    </source>
</reference>
<gene>
    <name evidence="3" type="ORF">DVH24_022734</name>
</gene>
<proteinExistence type="predicted"/>
<feature type="transmembrane region" description="Helical" evidence="1">
    <location>
        <begin position="70"/>
        <end position="92"/>
    </location>
</feature>
<organism evidence="3 4">
    <name type="scientific">Malus domestica</name>
    <name type="common">Apple</name>
    <name type="synonym">Pyrus malus</name>
    <dbReference type="NCBI Taxonomy" id="3750"/>
    <lineage>
        <taxon>Eukaryota</taxon>
        <taxon>Viridiplantae</taxon>
        <taxon>Streptophyta</taxon>
        <taxon>Embryophyta</taxon>
        <taxon>Tracheophyta</taxon>
        <taxon>Spermatophyta</taxon>
        <taxon>Magnoliopsida</taxon>
        <taxon>eudicotyledons</taxon>
        <taxon>Gunneridae</taxon>
        <taxon>Pentapetalae</taxon>
        <taxon>rosids</taxon>
        <taxon>fabids</taxon>
        <taxon>Rosales</taxon>
        <taxon>Rosaceae</taxon>
        <taxon>Amygdaloideae</taxon>
        <taxon>Maleae</taxon>
        <taxon>Malus</taxon>
    </lineage>
</organism>
<feature type="chain" id="PRO_5019725257" description="ABC transmembrane type-1 domain-containing protein" evidence="2">
    <location>
        <begin position="18"/>
        <end position="109"/>
    </location>
</feature>
<dbReference type="EMBL" id="RDQH01000327">
    <property type="protein sequence ID" value="RXI08590.1"/>
    <property type="molecule type" value="Genomic_DNA"/>
</dbReference>
<evidence type="ECO:0000313" key="3">
    <source>
        <dbReference type="EMBL" id="RXI08590.1"/>
    </source>
</evidence>
<evidence type="ECO:0000256" key="2">
    <source>
        <dbReference type="SAM" id="SignalP"/>
    </source>
</evidence>
<keyword evidence="4" id="KW-1185">Reference proteome</keyword>
<feature type="signal peptide" evidence="2">
    <location>
        <begin position="1"/>
        <end position="17"/>
    </location>
</feature>
<evidence type="ECO:0000256" key="1">
    <source>
        <dbReference type="SAM" id="Phobius"/>
    </source>
</evidence>
<evidence type="ECO:0000313" key="4">
    <source>
        <dbReference type="Proteomes" id="UP000290289"/>
    </source>
</evidence>
<comment type="caution">
    <text evidence="3">The sequence shown here is derived from an EMBL/GenBank/DDBJ whole genome shotgun (WGS) entry which is preliminary data.</text>
</comment>
<keyword evidence="2" id="KW-0732">Signal</keyword>
<sequence length="109" mass="12022">MGIIKSSFSFLVGTVAGIYIAQNYDVPNIKKLGDTAVFIAKQYEENDQYTVICDELVAFGLRVSIQCKMYALFVMFSSVTPAVLGLPLYFILNGLDNIQNNMTLVGPAR</sequence>
<dbReference type="Pfam" id="PF15054">
    <property type="entry name" value="DUF4535"/>
    <property type="match status" value="1"/>
</dbReference>
<evidence type="ECO:0008006" key="5">
    <source>
        <dbReference type="Google" id="ProtNLM"/>
    </source>
</evidence>
<name>A0A498KK92_MALDO</name>
<dbReference type="InterPro" id="IPR027854">
    <property type="entry name" value="STMP1"/>
</dbReference>
<protein>
    <recommendedName>
        <fullName evidence="5">ABC transmembrane type-1 domain-containing protein</fullName>
    </recommendedName>
</protein>
<keyword evidence="1" id="KW-0472">Membrane</keyword>
<dbReference type="AlphaFoldDB" id="A0A498KK92"/>
<dbReference type="STRING" id="3750.A0A498KK92"/>
<accession>A0A498KK92</accession>
<keyword evidence="1" id="KW-0812">Transmembrane</keyword>
<keyword evidence="1" id="KW-1133">Transmembrane helix</keyword>
<dbReference type="PANTHER" id="PTHR33528">
    <property type="entry name" value="OS07G0239500 PROTEIN"/>
    <property type="match status" value="1"/>
</dbReference>
<dbReference type="PANTHER" id="PTHR33528:SF17">
    <property type="entry name" value="TRANSMEMBRANE PROTEIN"/>
    <property type="match status" value="1"/>
</dbReference>
<dbReference type="Proteomes" id="UP000290289">
    <property type="component" value="Chromosome 1"/>
</dbReference>